<dbReference type="EMBL" id="JXTB01000364">
    <property type="protein sequence ID" value="PON43769.1"/>
    <property type="molecule type" value="Genomic_DNA"/>
</dbReference>
<dbReference type="PANTHER" id="PTHR27002">
    <property type="entry name" value="RECEPTOR-LIKE SERINE/THREONINE-PROTEIN KINASE SD1-8"/>
    <property type="match status" value="1"/>
</dbReference>
<gene>
    <name evidence="6" type="ORF">PanWU01x14_271360</name>
</gene>
<dbReference type="Gene3D" id="1.10.510.10">
    <property type="entry name" value="Transferase(Phosphotransferase) domain 1"/>
    <property type="match status" value="1"/>
</dbReference>
<evidence type="ECO:0000256" key="4">
    <source>
        <dbReference type="ARBA" id="ARBA00022777"/>
    </source>
</evidence>
<name>A0A2P5B4R6_PARAD</name>
<feature type="non-terminal residue" evidence="6">
    <location>
        <position position="52"/>
    </location>
</feature>
<dbReference type="PANTHER" id="PTHR27002:SF839">
    <property type="entry name" value="NON-SPECIFIC SERINE_THREONINE PROTEIN KINASE"/>
    <property type="match status" value="1"/>
</dbReference>
<comment type="caution">
    <text evidence="6">The sequence shown here is derived from an EMBL/GenBank/DDBJ whole genome shotgun (WGS) entry which is preliminary data.</text>
</comment>
<evidence type="ECO:0000256" key="1">
    <source>
        <dbReference type="ARBA" id="ARBA00022527"/>
    </source>
</evidence>
<dbReference type="GO" id="GO:0005524">
    <property type="term" value="F:ATP binding"/>
    <property type="evidence" value="ECO:0007669"/>
    <property type="project" value="UniProtKB-KW"/>
</dbReference>
<keyword evidence="1" id="KW-0723">Serine/threonine-protein kinase</keyword>
<keyword evidence="7" id="KW-1185">Reference proteome</keyword>
<protein>
    <submittedName>
        <fullName evidence="6">Protein kinase-like domain containing protein</fullName>
    </submittedName>
</protein>
<keyword evidence="4 6" id="KW-0418">Kinase</keyword>
<dbReference type="SUPFAM" id="SSF56112">
    <property type="entry name" value="Protein kinase-like (PK-like)"/>
    <property type="match status" value="1"/>
</dbReference>
<proteinExistence type="predicted"/>
<keyword evidence="3" id="KW-0547">Nucleotide-binding</keyword>
<evidence type="ECO:0000256" key="5">
    <source>
        <dbReference type="ARBA" id="ARBA00022840"/>
    </source>
</evidence>
<reference evidence="7" key="1">
    <citation type="submission" date="2016-06" db="EMBL/GenBank/DDBJ databases">
        <title>Parallel loss of symbiosis genes in relatives of nitrogen-fixing non-legume Parasponia.</title>
        <authorList>
            <person name="Van Velzen R."/>
            <person name="Holmer R."/>
            <person name="Bu F."/>
            <person name="Rutten L."/>
            <person name="Van Zeijl A."/>
            <person name="Liu W."/>
            <person name="Santuari L."/>
            <person name="Cao Q."/>
            <person name="Sharma T."/>
            <person name="Shen D."/>
            <person name="Roswanjaya Y."/>
            <person name="Wardhani T."/>
            <person name="Kalhor M.S."/>
            <person name="Jansen J."/>
            <person name="Van den Hoogen J."/>
            <person name="Gungor B."/>
            <person name="Hartog M."/>
            <person name="Hontelez J."/>
            <person name="Verver J."/>
            <person name="Yang W.-C."/>
            <person name="Schijlen E."/>
            <person name="Repin R."/>
            <person name="Schilthuizen M."/>
            <person name="Schranz E."/>
            <person name="Heidstra R."/>
            <person name="Miyata K."/>
            <person name="Fedorova E."/>
            <person name="Kohlen W."/>
            <person name="Bisseling T."/>
            <person name="Smit S."/>
            <person name="Geurts R."/>
        </authorList>
    </citation>
    <scope>NUCLEOTIDE SEQUENCE [LARGE SCALE GENOMIC DNA]</scope>
    <source>
        <strain evidence="7">cv. WU1-14</strain>
    </source>
</reference>
<evidence type="ECO:0000256" key="2">
    <source>
        <dbReference type="ARBA" id="ARBA00022679"/>
    </source>
</evidence>
<dbReference type="Proteomes" id="UP000237105">
    <property type="component" value="Unassembled WGS sequence"/>
</dbReference>
<dbReference type="InterPro" id="IPR011009">
    <property type="entry name" value="Kinase-like_dom_sf"/>
</dbReference>
<dbReference type="GO" id="GO:0005886">
    <property type="term" value="C:plasma membrane"/>
    <property type="evidence" value="ECO:0007669"/>
    <property type="project" value="TreeGrafter"/>
</dbReference>
<evidence type="ECO:0000313" key="6">
    <source>
        <dbReference type="EMBL" id="PON43769.1"/>
    </source>
</evidence>
<dbReference type="AlphaFoldDB" id="A0A2P5B4R6"/>
<evidence type="ECO:0000313" key="7">
    <source>
        <dbReference type="Proteomes" id="UP000237105"/>
    </source>
</evidence>
<keyword evidence="2" id="KW-0808">Transferase</keyword>
<organism evidence="6 7">
    <name type="scientific">Parasponia andersonii</name>
    <name type="common">Sponia andersonii</name>
    <dbReference type="NCBI Taxonomy" id="3476"/>
    <lineage>
        <taxon>Eukaryota</taxon>
        <taxon>Viridiplantae</taxon>
        <taxon>Streptophyta</taxon>
        <taxon>Embryophyta</taxon>
        <taxon>Tracheophyta</taxon>
        <taxon>Spermatophyta</taxon>
        <taxon>Magnoliopsida</taxon>
        <taxon>eudicotyledons</taxon>
        <taxon>Gunneridae</taxon>
        <taxon>Pentapetalae</taxon>
        <taxon>rosids</taxon>
        <taxon>fabids</taxon>
        <taxon>Rosales</taxon>
        <taxon>Cannabaceae</taxon>
        <taxon>Parasponia</taxon>
    </lineage>
</organism>
<sequence length="52" mass="6047">MSPAYVVFGKISMKSNVFSFGAILLEIINGKRNKISYLKNSYMILIRHIYNY</sequence>
<dbReference type="GO" id="GO:0004674">
    <property type="term" value="F:protein serine/threonine kinase activity"/>
    <property type="evidence" value="ECO:0007669"/>
    <property type="project" value="UniProtKB-KW"/>
</dbReference>
<evidence type="ECO:0000256" key="3">
    <source>
        <dbReference type="ARBA" id="ARBA00022741"/>
    </source>
</evidence>
<accession>A0A2P5B4R6</accession>
<dbReference type="OrthoDB" id="688481at2759"/>
<dbReference type="STRING" id="3476.A0A2P5B4R6"/>
<keyword evidence="5" id="KW-0067">ATP-binding</keyword>